<dbReference type="GO" id="GO:0009306">
    <property type="term" value="P:protein secretion"/>
    <property type="evidence" value="ECO:0007669"/>
    <property type="project" value="InterPro"/>
</dbReference>
<accession>A0A9E4KDS6</accession>
<dbReference type="PANTHER" id="PTHR30332:SF25">
    <property type="entry name" value="SECRETIN XPSD"/>
    <property type="match status" value="1"/>
</dbReference>
<dbReference type="InterPro" id="IPR001775">
    <property type="entry name" value="GspD/PilQ"/>
</dbReference>
<gene>
    <name evidence="3" type="ORF">JAZ07_11925</name>
</gene>
<dbReference type="EMBL" id="JAEPCM010000415">
    <property type="protein sequence ID" value="MCG7947042.1"/>
    <property type="molecule type" value="Genomic_DNA"/>
</dbReference>
<protein>
    <submittedName>
        <fullName evidence="3">Type II and III secretion system protein</fullName>
    </submittedName>
</protein>
<dbReference type="PRINTS" id="PR00811">
    <property type="entry name" value="BCTERIALGSPD"/>
</dbReference>
<reference evidence="3" key="1">
    <citation type="journal article" date="2021" name="Proc. Natl. Acad. Sci. U.S.A.">
        <title>Global biogeography of chemosynthetic symbionts reveals both localized and globally distributed symbiont groups. .</title>
        <authorList>
            <person name="Osvatic J.T."/>
            <person name="Wilkins L.G.E."/>
            <person name="Leibrecht L."/>
            <person name="Leray M."/>
            <person name="Zauner S."/>
            <person name="Polzin J."/>
            <person name="Camacho Y."/>
            <person name="Gros O."/>
            <person name="van Gils J.A."/>
            <person name="Eisen J.A."/>
            <person name="Petersen J.M."/>
            <person name="Yuen B."/>
        </authorList>
    </citation>
    <scope>NUCLEOTIDE SEQUENCE</scope>
    <source>
        <strain evidence="3">MAGclacostrist064TRANS</strain>
    </source>
</reference>
<dbReference type="Proteomes" id="UP000886667">
    <property type="component" value="Unassembled WGS sequence"/>
</dbReference>
<dbReference type="GO" id="GO:0015627">
    <property type="term" value="C:type II protein secretion system complex"/>
    <property type="evidence" value="ECO:0007669"/>
    <property type="project" value="TreeGrafter"/>
</dbReference>
<dbReference type="InterPro" id="IPR004846">
    <property type="entry name" value="T2SS/T3SS_dom"/>
</dbReference>
<proteinExistence type="inferred from homology"/>
<dbReference type="AlphaFoldDB" id="A0A9E4KDS6"/>
<feature type="non-terminal residue" evidence="3">
    <location>
        <position position="1"/>
    </location>
</feature>
<evidence type="ECO:0000259" key="2">
    <source>
        <dbReference type="Pfam" id="PF00263"/>
    </source>
</evidence>
<evidence type="ECO:0000313" key="4">
    <source>
        <dbReference type="Proteomes" id="UP000886667"/>
    </source>
</evidence>
<organism evidence="3 4">
    <name type="scientific">Candidatus Thiodiazotropha taylori</name>
    <dbReference type="NCBI Taxonomy" id="2792791"/>
    <lineage>
        <taxon>Bacteria</taxon>
        <taxon>Pseudomonadati</taxon>
        <taxon>Pseudomonadota</taxon>
        <taxon>Gammaproteobacteria</taxon>
        <taxon>Chromatiales</taxon>
        <taxon>Sedimenticolaceae</taxon>
        <taxon>Candidatus Thiodiazotropha</taxon>
    </lineage>
</organism>
<evidence type="ECO:0000313" key="3">
    <source>
        <dbReference type="EMBL" id="MCG7947042.1"/>
    </source>
</evidence>
<feature type="domain" description="Type II/III secretion system secretin-like" evidence="2">
    <location>
        <begin position="1"/>
        <end position="139"/>
    </location>
</feature>
<name>A0A9E4KDS6_9GAMM</name>
<comment type="caution">
    <text evidence="3">The sequence shown here is derived from an EMBL/GenBank/DDBJ whole genome shotgun (WGS) entry which is preliminary data.</text>
</comment>
<evidence type="ECO:0000256" key="1">
    <source>
        <dbReference type="RuleBase" id="RU004003"/>
    </source>
</evidence>
<dbReference type="InterPro" id="IPR050810">
    <property type="entry name" value="Bact_Secretion_Sys_Channel"/>
</dbReference>
<dbReference type="Pfam" id="PF00263">
    <property type="entry name" value="Secretin"/>
    <property type="match status" value="1"/>
</dbReference>
<sequence>VGDEVPVVTQQQQSTTDSTSAIINSVDYRDTGVLLEVTPRVNPGGLVTLEVTQEVSDASTTTSSSVNSPTISTRKIESTVAVQNGEALILGGLIRDQGSSGSSGLPFLSNIPLIGWLFGQESDSSQRTELVVVLVPTVVFNSNDNRQVVESFRAKLQGLKGSF</sequence>
<comment type="similarity">
    <text evidence="1">Belongs to the bacterial secretin family.</text>
</comment>
<dbReference type="PANTHER" id="PTHR30332">
    <property type="entry name" value="PROBABLE GENERAL SECRETION PATHWAY PROTEIN D"/>
    <property type="match status" value="1"/>
</dbReference>